<protein>
    <recommendedName>
        <fullName evidence="7">Histidine kinase domain-containing protein</fullName>
    </recommendedName>
</protein>
<gene>
    <name evidence="8" type="ORF">METZ01_LOCUS341848</name>
</gene>
<evidence type="ECO:0000256" key="5">
    <source>
        <dbReference type="ARBA" id="ARBA00022840"/>
    </source>
</evidence>
<proteinExistence type="predicted"/>
<dbReference type="SUPFAM" id="SSF55874">
    <property type="entry name" value="ATPase domain of HSP90 chaperone/DNA topoisomerase II/histidine kinase"/>
    <property type="match status" value="1"/>
</dbReference>
<dbReference type="InterPro" id="IPR036890">
    <property type="entry name" value="HATPase_C_sf"/>
</dbReference>
<keyword evidence="4" id="KW-0418">Kinase</keyword>
<dbReference type="PANTHER" id="PTHR43065:SF10">
    <property type="entry name" value="PEROXIDE STRESS-ACTIVATED HISTIDINE KINASE MAK3"/>
    <property type="match status" value="1"/>
</dbReference>
<dbReference type="EMBL" id="UINC01116922">
    <property type="protein sequence ID" value="SVC88994.1"/>
    <property type="molecule type" value="Genomic_DNA"/>
</dbReference>
<reference evidence="8" key="1">
    <citation type="submission" date="2018-05" db="EMBL/GenBank/DDBJ databases">
        <authorList>
            <person name="Lanie J.A."/>
            <person name="Ng W.-L."/>
            <person name="Kazmierczak K.M."/>
            <person name="Andrzejewski T.M."/>
            <person name="Davidsen T.M."/>
            <person name="Wayne K.J."/>
            <person name="Tettelin H."/>
            <person name="Glass J.I."/>
            <person name="Rusch D."/>
            <person name="Podicherti R."/>
            <person name="Tsui H.-C.T."/>
            <person name="Winkler M.E."/>
        </authorList>
    </citation>
    <scope>NUCLEOTIDE SEQUENCE</scope>
</reference>
<evidence type="ECO:0000256" key="3">
    <source>
        <dbReference type="ARBA" id="ARBA00022741"/>
    </source>
</evidence>
<dbReference type="Pfam" id="PF02518">
    <property type="entry name" value="HATPase_c"/>
    <property type="match status" value="1"/>
</dbReference>
<dbReference type="PROSITE" id="PS50109">
    <property type="entry name" value="HIS_KIN"/>
    <property type="match status" value="1"/>
</dbReference>
<evidence type="ECO:0000256" key="1">
    <source>
        <dbReference type="ARBA" id="ARBA00022553"/>
    </source>
</evidence>
<dbReference type="InterPro" id="IPR003661">
    <property type="entry name" value="HisK_dim/P_dom"/>
</dbReference>
<dbReference type="GO" id="GO:0000155">
    <property type="term" value="F:phosphorelay sensor kinase activity"/>
    <property type="evidence" value="ECO:0007669"/>
    <property type="project" value="InterPro"/>
</dbReference>
<dbReference type="SMART" id="SM00387">
    <property type="entry name" value="HATPase_c"/>
    <property type="match status" value="1"/>
</dbReference>
<accession>A0A382QU10</accession>
<keyword evidence="6" id="KW-0902">Two-component regulatory system</keyword>
<keyword evidence="3" id="KW-0547">Nucleotide-binding</keyword>
<feature type="domain" description="Histidine kinase" evidence="7">
    <location>
        <begin position="14"/>
        <end position="232"/>
    </location>
</feature>
<dbReference type="Pfam" id="PF00512">
    <property type="entry name" value="HisKA"/>
    <property type="match status" value="1"/>
</dbReference>
<dbReference type="InterPro" id="IPR005467">
    <property type="entry name" value="His_kinase_dom"/>
</dbReference>
<feature type="non-terminal residue" evidence="8">
    <location>
        <position position="1"/>
    </location>
</feature>
<dbReference type="InterPro" id="IPR003594">
    <property type="entry name" value="HATPase_dom"/>
</dbReference>
<evidence type="ECO:0000256" key="6">
    <source>
        <dbReference type="ARBA" id="ARBA00023012"/>
    </source>
</evidence>
<keyword evidence="1" id="KW-0597">Phosphoprotein</keyword>
<dbReference type="PANTHER" id="PTHR43065">
    <property type="entry name" value="SENSOR HISTIDINE KINASE"/>
    <property type="match status" value="1"/>
</dbReference>
<organism evidence="8">
    <name type="scientific">marine metagenome</name>
    <dbReference type="NCBI Taxonomy" id="408172"/>
    <lineage>
        <taxon>unclassified sequences</taxon>
        <taxon>metagenomes</taxon>
        <taxon>ecological metagenomes</taxon>
    </lineage>
</organism>
<dbReference type="SUPFAM" id="SSF47384">
    <property type="entry name" value="Homodimeric domain of signal transducing histidine kinase"/>
    <property type="match status" value="1"/>
</dbReference>
<dbReference type="Gene3D" id="1.10.287.130">
    <property type="match status" value="1"/>
</dbReference>
<dbReference type="GO" id="GO:0005524">
    <property type="term" value="F:ATP binding"/>
    <property type="evidence" value="ECO:0007669"/>
    <property type="project" value="UniProtKB-KW"/>
</dbReference>
<keyword evidence="5" id="KW-0067">ATP-binding</keyword>
<evidence type="ECO:0000256" key="4">
    <source>
        <dbReference type="ARBA" id="ARBA00022777"/>
    </source>
</evidence>
<dbReference type="InterPro" id="IPR004358">
    <property type="entry name" value="Sig_transdc_His_kin-like_C"/>
</dbReference>
<sequence length="232" mass="26489">HTSKMSQIGIMATGITHEMTQPLTYLNNYLYTLYDDLTTDNTILNNKLRNNLEIANKEVNRLINLVNHIQEFSRKDIEEIRIPIKFSKVINQTLLLMDDQIQSSNIRLIKNIQKDLPYLNVNPNDMEQVFINLLQNAIDSLKEMENNAILEIAIYQKKEQNKFFIEINDNGKGVDEQIRNKIFTPFFTTKPAGEGTGLGLNIIQKIIEKYGGTINCRSSDGQGASFVIALPL</sequence>
<evidence type="ECO:0000259" key="7">
    <source>
        <dbReference type="PROSITE" id="PS50109"/>
    </source>
</evidence>
<keyword evidence="2" id="KW-0808">Transferase</keyword>
<dbReference type="Gene3D" id="3.30.565.10">
    <property type="entry name" value="Histidine kinase-like ATPase, C-terminal domain"/>
    <property type="match status" value="1"/>
</dbReference>
<evidence type="ECO:0000313" key="8">
    <source>
        <dbReference type="EMBL" id="SVC88994.1"/>
    </source>
</evidence>
<dbReference type="AlphaFoldDB" id="A0A382QU10"/>
<evidence type="ECO:0000256" key="2">
    <source>
        <dbReference type="ARBA" id="ARBA00022679"/>
    </source>
</evidence>
<name>A0A382QU10_9ZZZZ</name>
<dbReference type="InterPro" id="IPR036097">
    <property type="entry name" value="HisK_dim/P_sf"/>
</dbReference>
<dbReference type="CDD" id="cd00082">
    <property type="entry name" value="HisKA"/>
    <property type="match status" value="1"/>
</dbReference>
<dbReference type="PRINTS" id="PR00344">
    <property type="entry name" value="BCTRLSENSOR"/>
</dbReference>